<reference evidence="2 3" key="1">
    <citation type="submission" date="2014-04" db="EMBL/GenBank/DDBJ databases">
        <authorList>
            <consortium name="International Citrus Genome Consortium"/>
            <person name="Gmitter F."/>
            <person name="Chen C."/>
            <person name="Farmerie W."/>
            <person name="Harkins T."/>
            <person name="Desany B."/>
            <person name="Mohiuddin M."/>
            <person name="Kodira C."/>
            <person name="Borodovsky M."/>
            <person name="Lomsadze A."/>
            <person name="Burns P."/>
            <person name="Jenkins J."/>
            <person name="Prochnik S."/>
            <person name="Shu S."/>
            <person name="Chapman J."/>
            <person name="Pitluck S."/>
            <person name="Schmutz J."/>
            <person name="Rokhsar D."/>
        </authorList>
    </citation>
    <scope>NUCLEOTIDE SEQUENCE</scope>
</reference>
<dbReference type="Gene3D" id="1.20.1280.50">
    <property type="match status" value="1"/>
</dbReference>
<dbReference type="InterPro" id="IPR036047">
    <property type="entry name" value="F-box-like_dom_sf"/>
</dbReference>
<dbReference type="InterPro" id="IPR001810">
    <property type="entry name" value="F-box_dom"/>
</dbReference>
<dbReference type="PANTHER" id="PTHR32212">
    <property type="entry name" value="CYCLIN-LIKE F-BOX"/>
    <property type="match status" value="1"/>
</dbReference>
<dbReference type="SUPFAM" id="SSF81383">
    <property type="entry name" value="F-box domain"/>
    <property type="match status" value="1"/>
</dbReference>
<organism evidence="2 3">
    <name type="scientific">Citrus sinensis</name>
    <name type="common">Sweet orange</name>
    <name type="synonym">Citrus aurantium var. sinensis</name>
    <dbReference type="NCBI Taxonomy" id="2711"/>
    <lineage>
        <taxon>Eukaryota</taxon>
        <taxon>Viridiplantae</taxon>
        <taxon>Streptophyta</taxon>
        <taxon>Embryophyta</taxon>
        <taxon>Tracheophyta</taxon>
        <taxon>Spermatophyta</taxon>
        <taxon>Magnoliopsida</taxon>
        <taxon>eudicotyledons</taxon>
        <taxon>Gunneridae</taxon>
        <taxon>Pentapetalae</taxon>
        <taxon>rosids</taxon>
        <taxon>malvids</taxon>
        <taxon>Sapindales</taxon>
        <taxon>Rutaceae</taxon>
        <taxon>Aurantioideae</taxon>
        <taxon>Citrus</taxon>
    </lineage>
</organism>
<dbReference type="Proteomes" id="UP000027120">
    <property type="component" value="Unassembled WGS sequence"/>
</dbReference>
<keyword evidence="3" id="KW-1185">Reference proteome</keyword>
<evidence type="ECO:0000313" key="3">
    <source>
        <dbReference type="Proteomes" id="UP000027120"/>
    </source>
</evidence>
<dbReference type="PROSITE" id="PS50181">
    <property type="entry name" value="FBOX"/>
    <property type="match status" value="1"/>
</dbReference>
<evidence type="ECO:0000259" key="1">
    <source>
        <dbReference type="PROSITE" id="PS50181"/>
    </source>
</evidence>
<feature type="domain" description="F-box" evidence="1">
    <location>
        <begin position="5"/>
        <end position="57"/>
    </location>
</feature>
<dbReference type="AlphaFoldDB" id="A0A067E7T6"/>
<accession>A0A067E7T6</accession>
<dbReference type="EMBL" id="KK785060">
    <property type="protein sequence ID" value="KDO51229.1"/>
    <property type="molecule type" value="Genomic_DNA"/>
</dbReference>
<sequence length="91" mass="10306">MAIAMDQISELPTSLIHHIMSYLSAKEVARTSILSKRWNQMYVVVQTADNEYTWPQTIFSAELLTSLKLTGCRMEKPSDAIGLSFLKKLTL</sequence>
<evidence type="ECO:0000313" key="2">
    <source>
        <dbReference type="EMBL" id="KDO51229.1"/>
    </source>
</evidence>
<proteinExistence type="predicted"/>
<gene>
    <name evidence="2" type="ORF">CISIN_1g044672mg</name>
</gene>
<dbReference type="Pfam" id="PF00646">
    <property type="entry name" value="F-box"/>
    <property type="match status" value="1"/>
</dbReference>
<name>A0A067E7T6_CITSI</name>
<dbReference type="PANTHER" id="PTHR32212:SF234">
    <property type="entry name" value="F-BOX_LRR-REPEAT PROTEIN 13-LIKE"/>
    <property type="match status" value="1"/>
</dbReference>
<protein>
    <recommendedName>
        <fullName evidence="1">F-box domain-containing protein</fullName>
    </recommendedName>
</protein>